<evidence type="ECO:0000313" key="2">
    <source>
        <dbReference type="EMBL" id="PPQ91091.1"/>
    </source>
</evidence>
<reference evidence="2 3" key="1">
    <citation type="journal article" date="2018" name="Evol. Lett.">
        <title>Horizontal gene cluster transfer increased hallucinogenic mushroom diversity.</title>
        <authorList>
            <person name="Reynolds H.T."/>
            <person name="Vijayakumar V."/>
            <person name="Gluck-Thaler E."/>
            <person name="Korotkin H.B."/>
            <person name="Matheny P.B."/>
            <person name="Slot J.C."/>
        </authorList>
    </citation>
    <scope>NUCLEOTIDE SEQUENCE [LARGE SCALE GENOMIC DNA]</scope>
    <source>
        <strain evidence="2 3">2631</strain>
    </source>
</reference>
<dbReference type="GO" id="GO:0005741">
    <property type="term" value="C:mitochondrial outer membrane"/>
    <property type="evidence" value="ECO:0007669"/>
    <property type="project" value="TreeGrafter"/>
</dbReference>
<feature type="compositionally biased region" description="Low complexity" evidence="1">
    <location>
        <begin position="10"/>
        <end position="24"/>
    </location>
</feature>
<dbReference type="InterPro" id="IPR019412">
    <property type="entry name" value="IML2/TPR_39"/>
</dbReference>
<gene>
    <name evidence="2" type="ORF">CVT25_013129</name>
</gene>
<evidence type="ECO:0000256" key="1">
    <source>
        <dbReference type="SAM" id="MobiDB-lite"/>
    </source>
</evidence>
<proteinExistence type="predicted"/>
<dbReference type="InterPro" id="IPR011990">
    <property type="entry name" value="TPR-like_helical_dom_sf"/>
</dbReference>
<feature type="region of interest" description="Disordered" evidence="1">
    <location>
        <begin position="1"/>
        <end position="104"/>
    </location>
</feature>
<protein>
    <recommendedName>
        <fullName evidence="4">Tetratricopeptide repeat protein 39B</fullName>
    </recommendedName>
</protein>
<evidence type="ECO:0008006" key="4">
    <source>
        <dbReference type="Google" id="ProtNLM"/>
    </source>
</evidence>
<feature type="region of interest" description="Disordered" evidence="1">
    <location>
        <begin position="618"/>
        <end position="644"/>
    </location>
</feature>
<keyword evidence="3" id="KW-1185">Reference proteome</keyword>
<dbReference type="Proteomes" id="UP000283269">
    <property type="component" value="Unassembled WGS sequence"/>
</dbReference>
<feature type="compositionally biased region" description="Basic and acidic residues" evidence="1">
    <location>
        <begin position="635"/>
        <end position="644"/>
    </location>
</feature>
<dbReference type="OrthoDB" id="43460at2759"/>
<dbReference type="EMBL" id="NHYD01001476">
    <property type="protein sequence ID" value="PPQ91091.1"/>
    <property type="molecule type" value="Genomic_DNA"/>
</dbReference>
<accession>A0A409XK40</accession>
<organism evidence="2 3">
    <name type="scientific">Psilocybe cyanescens</name>
    <dbReference type="NCBI Taxonomy" id="93625"/>
    <lineage>
        <taxon>Eukaryota</taxon>
        <taxon>Fungi</taxon>
        <taxon>Dikarya</taxon>
        <taxon>Basidiomycota</taxon>
        <taxon>Agaricomycotina</taxon>
        <taxon>Agaricomycetes</taxon>
        <taxon>Agaricomycetidae</taxon>
        <taxon>Agaricales</taxon>
        <taxon>Agaricineae</taxon>
        <taxon>Strophariaceae</taxon>
        <taxon>Psilocybe</taxon>
    </lineage>
</organism>
<evidence type="ECO:0000313" key="3">
    <source>
        <dbReference type="Proteomes" id="UP000283269"/>
    </source>
</evidence>
<dbReference type="GO" id="GO:0005634">
    <property type="term" value="C:nucleus"/>
    <property type="evidence" value="ECO:0007669"/>
    <property type="project" value="TreeGrafter"/>
</dbReference>
<feature type="compositionally biased region" description="Low complexity" evidence="1">
    <location>
        <begin position="66"/>
        <end position="85"/>
    </location>
</feature>
<sequence length="794" mass="86655">MDFSSLFAGLSTAAPSTTPALATPQNSDSEESNLDPADKSLLTPATSTSNHTDMESLPPTLPPITPTSALTTTTFDTSMTSPTSSASQTESPNTPTTPFAPASYQSRFTAPPSTVYPYTPAVALEDIPDVSYALELFLSSKMLESEAYLEAQDESMERLYVATGFGLIQCVKGLMSYEDPDLLSGIAHTKHGNHIASLHRKKAAFLGSRVAGYVVSSVSSALSPGSVQWIKSMTDVERHAELVYAESLFEKALLGIVYSGDWLAFIKEALNMRTTISIYRQLGAYIDHMDALHPTGTDPAIDVHFRSGVLLGVGMCNIILSLMPGKLMTLVELFGYKGDRRYGLECLMKAGGWVEGDGEDEPRIGAAEEGVRRSICDMCLLIFHLVLSSFTFEGVDIGVASKILKWNLKRYPSGVFFLFGAGRLALVRSRPAQAIHYYTLAMRSQSQYRNLHHISFWEMAIANLALWEVGRSLECWRDLEREATWSKAIYSYGMAVCLLESTSVSSADEKESEKNLAEAIKLMEKVPGLRQKIAGKSIPLEKLVARKARKFLAQNNRLALPALEMAYLFQGIAHAPRSVILTRMLPEVVKLLGELGWVDGCLDALGAGAGGEINGNAKEKEEVVEEKGKGGSVREGSRRKEVEKGYGKTRGGGYWDDFCLGMFLRGVCMRYIAHPDPDADLDPADEDTLSTGMLSKEVAEREAAASFKAVFEYGPKIELDHQLVYHAHYELGRLYACQSKPALAKAELELVLSGKPLEVGASGRKGKYSMENALHMRTHAAVDVLESGSKGGRL</sequence>
<feature type="compositionally biased region" description="Polar residues" evidence="1">
    <location>
        <begin position="86"/>
        <end position="104"/>
    </location>
</feature>
<dbReference type="PANTHER" id="PTHR31859">
    <property type="entry name" value="TETRATRICOPEPTIDE REPEAT PROTEIN 39 FAMILY MEMBER"/>
    <property type="match status" value="1"/>
</dbReference>
<dbReference type="SUPFAM" id="SSF48452">
    <property type="entry name" value="TPR-like"/>
    <property type="match status" value="1"/>
</dbReference>
<dbReference type="AlphaFoldDB" id="A0A409XK40"/>
<dbReference type="InParanoid" id="A0A409XK40"/>
<feature type="compositionally biased region" description="Basic and acidic residues" evidence="1">
    <location>
        <begin position="618"/>
        <end position="629"/>
    </location>
</feature>
<dbReference type="GO" id="GO:0005829">
    <property type="term" value="C:cytosol"/>
    <property type="evidence" value="ECO:0007669"/>
    <property type="project" value="TreeGrafter"/>
</dbReference>
<comment type="caution">
    <text evidence="2">The sequence shown here is derived from an EMBL/GenBank/DDBJ whole genome shotgun (WGS) entry which is preliminary data.</text>
</comment>
<name>A0A409XK40_PSICY</name>
<dbReference type="Pfam" id="PF10300">
    <property type="entry name" value="Iml2-TPR_39"/>
    <property type="match status" value="1"/>
</dbReference>
<dbReference type="PANTHER" id="PTHR31859:SF1">
    <property type="entry name" value="TETRATRICOPEPTIDE REPEAT PROTEIN 39C"/>
    <property type="match status" value="1"/>
</dbReference>